<keyword evidence="4" id="KW-0677">Repeat</keyword>
<dbReference type="InterPro" id="IPR036322">
    <property type="entry name" value="WD40_repeat_dom_sf"/>
</dbReference>
<dbReference type="PROSITE" id="PS50082">
    <property type="entry name" value="WD_REPEATS_2"/>
    <property type="match status" value="2"/>
</dbReference>
<sequence length="999" mass="108264">MGWFWGNSNQDDPVKKLDPGLREYLEHEAPKKYVPTTSVPSTQDPSKTVDPQSQSALPADSAEPSKPTVPAASLYPDGRYAHLWKTYKPPSDENTEVKGASRVIEKYKSRNDTVHRAAMENCALEHEDLTLCFQNGNLQKRLMSRLTLCAEENGKFSRCFTTQAKFLQALGYSSSFEWDGEREEKIQMHADKLYHEMLDYEKQVEEARAAGQEPPPLTSLFNPQGKPQPQKAESTPGSLEIPGGEAIPAGFKPSKPLEQLTPHERELEIRAHYAELEQQKVYAQEASPFMKTHDDARQKRREKAVNWFGETVGKWVTADGHAVAHLSGACETRERKSDTGNDERQFAVESGVDRRRTKGVLPEYTGETYTSCQCREMLASAGDDGNVLLWVPSELQTQAPLGEDRSDDKETWRVKHMCRSSGAEIYDLAWSPDGVFIITGSMDNIARIYNAQTGQMVRQIAEHSHYVQGVAWDPLNEFVATQSSDRSVHIYSLKTKDGQFTLTSHGKFLKMDLPAKRISSSSPAPQDPSVRSQPVAANAAAITSPVPSTPGTPMANLPMDPPPVSHSRRSSFGSSPSIRRSASPAPSLPLPAVKPLEVPSPGLLSGLGVKNTSIYANETFTSFFRRLTFAPDGSLLFTPAGQYKTSHASATDPTKTTDEVINTVYVYTRAGFNKPPISHLPGHKKPSVAVKCSPIFYTLRQAPQPARHITLDTSSGEETFASLPDPVVNSTTDRPSMEPPASSHSASDVTKIHQTSKDESPSTTPGPTPVFALPYRIVYAVATQDSVLVYDTQQQAPICVVSNLHFATFTDLTWSNDGLTLIMSSSDGFCSTLTFAPGELGQPYTAPSTGHAPTSAKPSSAIAPGNAAPIHPVPPASPARSNSVSSIATQSTTAQQTTGSVVNNPTPTLGSVPLVTATHSSQPPTLPLTTPPQTPLSAVSQSGTSIASNSVLGKRTSESEKEEIKDQNSVPQEQPPKKRRVAPTLVSTGSGPSSSKDNS</sequence>
<evidence type="ECO:0000313" key="13">
    <source>
        <dbReference type="Proteomes" id="UP000326198"/>
    </source>
</evidence>
<evidence type="ECO:0000256" key="2">
    <source>
        <dbReference type="ARBA" id="ARBA00007306"/>
    </source>
</evidence>
<feature type="region of interest" description="Disordered" evidence="10">
    <location>
        <begin position="1"/>
        <end position="20"/>
    </location>
</feature>
<evidence type="ECO:0000256" key="6">
    <source>
        <dbReference type="ARBA" id="ARBA00022853"/>
    </source>
</evidence>
<dbReference type="PANTHER" id="PTHR15271">
    <property type="entry name" value="CHROMATIN ASSEMBLY FACTOR 1 SUBUNIT B"/>
    <property type="match status" value="1"/>
</dbReference>
<feature type="repeat" description="WD" evidence="9">
    <location>
        <begin position="460"/>
        <end position="501"/>
    </location>
</feature>
<feature type="region of interest" description="Disordered" evidence="10">
    <location>
        <begin position="517"/>
        <end position="592"/>
    </location>
</feature>
<evidence type="ECO:0000256" key="10">
    <source>
        <dbReference type="SAM" id="MobiDB-lite"/>
    </source>
</evidence>
<evidence type="ECO:0000256" key="1">
    <source>
        <dbReference type="ARBA" id="ARBA00004123"/>
    </source>
</evidence>
<organism evidence="12 13">
    <name type="scientific">Aspergillus bertholletiae</name>
    <dbReference type="NCBI Taxonomy" id="1226010"/>
    <lineage>
        <taxon>Eukaryota</taxon>
        <taxon>Fungi</taxon>
        <taxon>Dikarya</taxon>
        <taxon>Ascomycota</taxon>
        <taxon>Pezizomycotina</taxon>
        <taxon>Eurotiomycetes</taxon>
        <taxon>Eurotiomycetidae</taxon>
        <taxon>Eurotiales</taxon>
        <taxon>Aspergillaceae</taxon>
        <taxon>Aspergillus</taxon>
        <taxon>Aspergillus subgen. Circumdati</taxon>
    </lineage>
</organism>
<feature type="domain" description="CAF1B/HIR1 beta-propeller" evidence="11">
    <location>
        <begin position="610"/>
        <end position="840"/>
    </location>
</feature>
<keyword evidence="7" id="KW-0234">DNA repair</keyword>
<feature type="compositionally biased region" description="Polar residues" evidence="10">
    <location>
        <begin position="219"/>
        <end position="237"/>
    </location>
</feature>
<feature type="compositionally biased region" description="Polar residues" evidence="10">
    <location>
        <begin position="845"/>
        <end position="858"/>
    </location>
</feature>
<keyword evidence="8" id="KW-0539">Nucleus</keyword>
<dbReference type="AlphaFoldDB" id="A0A5N7BAY6"/>
<dbReference type="InterPro" id="IPR045145">
    <property type="entry name" value="PTHR15271"/>
</dbReference>
<keyword evidence="6" id="KW-0156">Chromatin regulator</keyword>
<feature type="region of interest" description="Disordered" evidence="10">
    <location>
        <begin position="844"/>
        <end position="999"/>
    </location>
</feature>
<dbReference type="Proteomes" id="UP000326198">
    <property type="component" value="Unassembled WGS sequence"/>
</dbReference>
<evidence type="ECO:0000259" key="11">
    <source>
        <dbReference type="Pfam" id="PF24105"/>
    </source>
</evidence>
<feature type="compositionally biased region" description="Polar residues" evidence="10">
    <location>
        <begin position="35"/>
        <end position="56"/>
    </location>
</feature>
<accession>A0A5N7BAY6</accession>
<comment type="similarity">
    <text evidence="2">Belongs to the WD repeat HIR1 family.</text>
</comment>
<feature type="region of interest" description="Disordered" evidence="10">
    <location>
        <begin position="27"/>
        <end position="74"/>
    </location>
</feature>
<dbReference type="GO" id="GO:0005634">
    <property type="term" value="C:nucleus"/>
    <property type="evidence" value="ECO:0007669"/>
    <property type="project" value="UniProtKB-SubCell"/>
</dbReference>
<reference evidence="12 13" key="1">
    <citation type="submission" date="2019-04" db="EMBL/GenBank/DDBJ databases">
        <title>Friends and foes A comparative genomics studyof 23 Aspergillus species from section Flavi.</title>
        <authorList>
            <consortium name="DOE Joint Genome Institute"/>
            <person name="Kjaerbolling I."/>
            <person name="Vesth T."/>
            <person name="Frisvad J.C."/>
            <person name="Nybo J.L."/>
            <person name="Theobald S."/>
            <person name="Kildgaard S."/>
            <person name="Isbrandt T."/>
            <person name="Kuo A."/>
            <person name="Sato A."/>
            <person name="Lyhne E.K."/>
            <person name="Kogle M.E."/>
            <person name="Wiebenga A."/>
            <person name="Kun R.S."/>
            <person name="Lubbers R.J."/>
            <person name="Makela M.R."/>
            <person name="Barry K."/>
            <person name="Chovatia M."/>
            <person name="Clum A."/>
            <person name="Daum C."/>
            <person name="Haridas S."/>
            <person name="He G."/>
            <person name="LaButti K."/>
            <person name="Lipzen A."/>
            <person name="Mondo S."/>
            <person name="Riley R."/>
            <person name="Salamov A."/>
            <person name="Simmons B.A."/>
            <person name="Magnuson J.K."/>
            <person name="Henrissat B."/>
            <person name="Mortensen U.H."/>
            <person name="Larsen T.O."/>
            <person name="Devries R.P."/>
            <person name="Grigoriev I.V."/>
            <person name="Machida M."/>
            <person name="Baker S.E."/>
            <person name="Andersen M.R."/>
        </authorList>
    </citation>
    <scope>NUCLEOTIDE SEQUENCE [LARGE SCALE GENOMIC DNA]</scope>
    <source>
        <strain evidence="12 13">IBT 29228</strain>
    </source>
</reference>
<dbReference type="GO" id="GO:0033186">
    <property type="term" value="C:CAF-1 complex"/>
    <property type="evidence" value="ECO:0007669"/>
    <property type="project" value="TreeGrafter"/>
</dbReference>
<feature type="repeat" description="WD" evidence="9">
    <location>
        <begin position="418"/>
        <end position="459"/>
    </location>
</feature>
<dbReference type="InterPro" id="IPR001680">
    <property type="entry name" value="WD40_rpt"/>
</dbReference>
<feature type="compositionally biased region" description="Polar residues" evidence="10">
    <location>
        <begin position="1"/>
        <end position="11"/>
    </location>
</feature>
<comment type="subcellular location">
    <subcellularLocation>
        <location evidence="1">Nucleus</location>
    </subcellularLocation>
</comment>
<evidence type="ECO:0000256" key="9">
    <source>
        <dbReference type="PROSITE-ProRule" id="PRU00221"/>
    </source>
</evidence>
<gene>
    <name evidence="12" type="ORF">BDV26DRAFT_280686</name>
</gene>
<evidence type="ECO:0000256" key="4">
    <source>
        <dbReference type="ARBA" id="ARBA00022737"/>
    </source>
</evidence>
<keyword evidence="3 9" id="KW-0853">WD repeat</keyword>
<dbReference type="GO" id="GO:0006281">
    <property type="term" value="P:DNA repair"/>
    <property type="evidence" value="ECO:0007669"/>
    <property type="project" value="UniProtKB-KW"/>
</dbReference>
<feature type="compositionally biased region" description="Low complexity" evidence="10">
    <location>
        <begin position="883"/>
        <end position="902"/>
    </location>
</feature>
<dbReference type="SMART" id="SM00320">
    <property type="entry name" value="WD40"/>
    <property type="match status" value="4"/>
</dbReference>
<dbReference type="OrthoDB" id="71227at2759"/>
<evidence type="ECO:0000256" key="5">
    <source>
        <dbReference type="ARBA" id="ARBA00022763"/>
    </source>
</evidence>
<evidence type="ECO:0000313" key="12">
    <source>
        <dbReference type="EMBL" id="KAE8378923.1"/>
    </source>
</evidence>
<dbReference type="GO" id="GO:0006334">
    <property type="term" value="P:nucleosome assembly"/>
    <property type="evidence" value="ECO:0007669"/>
    <property type="project" value="TreeGrafter"/>
</dbReference>
<name>A0A5N7BAY6_9EURO</name>
<evidence type="ECO:0000256" key="3">
    <source>
        <dbReference type="ARBA" id="ARBA00022574"/>
    </source>
</evidence>
<dbReference type="PANTHER" id="PTHR15271:SF4">
    <property type="entry name" value="CHROMATIN ASSEMBLY FACTOR 1 SUBUNIT B"/>
    <property type="match status" value="1"/>
</dbReference>
<feature type="domain" description="CAF1B/HIR1 beta-propeller" evidence="11">
    <location>
        <begin position="374"/>
        <end position="497"/>
    </location>
</feature>
<dbReference type="EMBL" id="ML736201">
    <property type="protein sequence ID" value="KAE8378923.1"/>
    <property type="molecule type" value="Genomic_DNA"/>
</dbReference>
<dbReference type="SUPFAM" id="SSF50978">
    <property type="entry name" value="WD40 repeat-like"/>
    <property type="match status" value="1"/>
</dbReference>
<feature type="region of interest" description="Disordered" evidence="10">
    <location>
        <begin position="714"/>
        <end position="767"/>
    </location>
</feature>
<dbReference type="Pfam" id="PF24105">
    <property type="entry name" value="Beta-prop_CAF1B_HIR1"/>
    <property type="match status" value="2"/>
</dbReference>
<feature type="compositionally biased region" description="Pro residues" evidence="10">
    <location>
        <begin position="924"/>
        <end position="934"/>
    </location>
</feature>
<feature type="compositionally biased region" description="Polar residues" evidence="10">
    <location>
        <begin position="518"/>
        <end position="532"/>
    </location>
</feature>
<keyword evidence="13" id="KW-1185">Reference proteome</keyword>
<feature type="compositionally biased region" description="Basic and acidic residues" evidence="10">
    <location>
        <begin position="955"/>
        <end position="966"/>
    </location>
</feature>
<feature type="compositionally biased region" description="Low complexity" evidence="10">
    <location>
        <begin position="570"/>
        <end position="592"/>
    </location>
</feature>
<dbReference type="GO" id="GO:0006335">
    <property type="term" value="P:DNA replication-dependent chromatin assembly"/>
    <property type="evidence" value="ECO:0007669"/>
    <property type="project" value="InterPro"/>
</dbReference>
<feature type="compositionally biased region" description="Polar residues" evidence="10">
    <location>
        <begin position="985"/>
        <end position="999"/>
    </location>
</feature>
<evidence type="ECO:0000256" key="7">
    <source>
        <dbReference type="ARBA" id="ARBA00023204"/>
    </source>
</evidence>
<keyword evidence="5" id="KW-0227">DNA damage</keyword>
<dbReference type="Gene3D" id="2.130.10.10">
    <property type="entry name" value="YVTN repeat-like/Quinoprotein amine dehydrogenase"/>
    <property type="match status" value="2"/>
</dbReference>
<dbReference type="InterPro" id="IPR055410">
    <property type="entry name" value="Beta-prop_CAF1B_HIR1"/>
</dbReference>
<feature type="region of interest" description="Disordered" evidence="10">
    <location>
        <begin position="206"/>
        <end position="257"/>
    </location>
</feature>
<proteinExistence type="inferred from homology"/>
<feature type="compositionally biased region" description="Polar residues" evidence="10">
    <location>
        <begin position="938"/>
        <end position="951"/>
    </location>
</feature>
<evidence type="ECO:0000256" key="8">
    <source>
        <dbReference type="ARBA" id="ARBA00023242"/>
    </source>
</evidence>
<protein>
    <recommendedName>
        <fullName evidence="11">CAF1B/HIR1 beta-propeller domain-containing protein</fullName>
    </recommendedName>
</protein>
<dbReference type="InterPro" id="IPR015943">
    <property type="entry name" value="WD40/YVTN_repeat-like_dom_sf"/>
</dbReference>